<keyword evidence="10 15" id="KW-0067">ATP-binding</keyword>
<feature type="binding site" evidence="16">
    <location>
        <position position="439"/>
    </location>
    <ligand>
        <name>ATP</name>
        <dbReference type="ChEBI" id="CHEBI:30616"/>
    </ligand>
</feature>
<comment type="pathway">
    <text evidence="1 15">Sulfur metabolism; glutathione biosynthesis; glutathione from L-cysteine and L-glutamate: step 2/2.</text>
</comment>
<dbReference type="AlphaFoldDB" id="A0AAE1HEL8"/>
<proteinExistence type="inferred from homology"/>
<evidence type="ECO:0000256" key="12">
    <source>
        <dbReference type="ARBA" id="ARBA00048871"/>
    </source>
</evidence>
<evidence type="ECO:0000313" key="20">
    <source>
        <dbReference type="Proteomes" id="UP001219518"/>
    </source>
</evidence>
<evidence type="ECO:0000256" key="17">
    <source>
        <dbReference type="PIRSR" id="PIRSR001558-2"/>
    </source>
</evidence>
<evidence type="ECO:0000256" key="13">
    <source>
        <dbReference type="ARBA" id="ARBA00052123"/>
    </source>
</evidence>
<comment type="cofactor">
    <cofactor evidence="15 17">
        <name>Mg(2+)</name>
        <dbReference type="ChEBI" id="CHEBI:18420"/>
    </cofactor>
    <text evidence="15 17">Binds 1 Mg(2+) ion per subunit.</text>
</comment>
<keyword evidence="20" id="KW-1185">Reference proteome</keyword>
<feature type="binding site" evidence="16">
    <location>
        <position position="466"/>
    </location>
    <ligand>
        <name>ATP</name>
        <dbReference type="ChEBI" id="CHEBI:30616"/>
    </ligand>
</feature>
<dbReference type="InterPro" id="IPR014709">
    <property type="entry name" value="Glutathione_synthase_C_euk"/>
</dbReference>
<feature type="binding site" evidence="16">
    <location>
        <position position="464"/>
    </location>
    <ligand>
        <name>substrate</name>
    </ligand>
</feature>
<feature type="binding site" evidence="16">
    <location>
        <position position="386"/>
    </location>
    <ligand>
        <name>ATP</name>
        <dbReference type="ChEBI" id="CHEBI:30616"/>
    </ligand>
</feature>
<sequence>MGTPRLDTCVPMPIEQEELEALVDKAKDWALMHGAGMRPMDAYDADGMRFAPFVLLPSTFPKSEFDRAVQLQVVINELFHKVAHCHEFLLESLRSTLEVDPFTAKLFNLYETIRREGTAQKLSLGLIRSDLMLESGCPLLGKCSAYCCWKQVEVNTIASGFGWLGPISSGIHRYVLSEMGYQEKLKHLPDNNALQGLCSGMLKAWEIYGQPKAVILFVVEPVTYNICDQRFHEFEIRRLNPSVKVVRKTLTQLAEQARLEKDKRLIVGKDEVAVVYYRSGYKPDDYPSEIEWDARLLIEKSRAIKCPTIQYHLAGTKKVQQALALPGVLEKFLPDASKAGHVQKIFTGLYSLDMDELGEKAVKMALSEPEKFVLKPQREGGGNNVYGKDITDVLGKIQNSKERSAYILMDRIIPPVQLNYMLRPGRGNAMYEPVDVVSELGIYGVVIGDESTIIENKQVGHMLRTKLASANEGGVAAGWGALDSPYLF</sequence>
<feature type="binding site" evidence="17">
    <location>
        <position position="379"/>
    </location>
    <ligand>
        <name>Mg(2+)</name>
        <dbReference type="ChEBI" id="CHEBI:18420"/>
    </ligand>
</feature>
<dbReference type="FunFam" id="3.40.50.1760:FF:000001">
    <property type="entry name" value="Glutathione synthetase"/>
    <property type="match status" value="1"/>
</dbReference>
<evidence type="ECO:0000256" key="2">
    <source>
        <dbReference type="ARBA" id="ARBA00010385"/>
    </source>
</evidence>
<dbReference type="InterPro" id="IPR016185">
    <property type="entry name" value="PreATP-grasp_dom_sf"/>
</dbReference>
<dbReference type="InterPro" id="IPR014049">
    <property type="entry name" value="Glutathione_synthase_N_euk"/>
</dbReference>
<comment type="catalytic activity">
    <reaction evidence="13">
        <text>gamma-L-glutamyl-(2S)-2-aminobutanoate + glycine + ATP = ophthalmate + ADP + phosphate + H(+)</text>
        <dbReference type="Rhea" id="RHEA:72075"/>
        <dbReference type="ChEBI" id="CHEBI:15378"/>
        <dbReference type="ChEBI" id="CHEBI:30616"/>
        <dbReference type="ChEBI" id="CHEBI:43474"/>
        <dbReference type="ChEBI" id="CHEBI:57305"/>
        <dbReference type="ChEBI" id="CHEBI:189406"/>
        <dbReference type="ChEBI" id="CHEBI:189750"/>
        <dbReference type="ChEBI" id="CHEBI:456216"/>
    </reaction>
    <physiologicalReaction direction="left-to-right" evidence="13">
        <dbReference type="Rhea" id="RHEA:72076"/>
    </physiologicalReaction>
</comment>
<evidence type="ECO:0000256" key="5">
    <source>
        <dbReference type="ARBA" id="ARBA00020821"/>
    </source>
</evidence>
<dbReference type="InterPro" id="IPR037013">
    <property type="entry name" value="GSH-S_sub-bd_sf"/>
</dbReference>
<comment type="caution">
    <text evidence="19">The sequence shown here is derived from an EMBL/GenBank/DDBJ whole genome shotgun (WGS) entry which is preliminary data.</text>
</comment>
<dbReference type="FunFam" id="3.30.1490.50:FF:000001">
    <property type="entry name" value="Glutathione synthetase"/>
    <property type="match status" value="1"/>
</dbReference>
<dbReference type="InterPro" id="IPR005615">
    <property type="entry name" value="Glutathione_synthase"/>
</dbReference>
<dbReference type="Gene3D" id="3.30.1490.50">
    <property type="match status" value="1"/>
</dbReference>
<dbReference type="InterPro" id="IPR014042">
    <property type="entry name" value="Glutathione_synthase_a-hlx"/>
</dbReference>
<reference evidence="19" key="2">
    <citation type="journal article" date="2023" name="BMC Genomics">
        <title>Pest status, molecular evolution, and epigenetic factors derived from the genome assembly of Frankliniella fusca, a thysanopteran phytovirus vector.</title>
        <authorList>
            <person name="Catto M.A."/>
            <person name="Labadie P.E."/>
            <person name="Jacobson A.L."/>
            <person name="Kennedy G.G."/>
            <person name="Srinivasan R."/>
            <person name="Hunt B.G."/>
        </authorList>
    </citation>
    <scope>NUCLEOTIDE SEQUENCE</scope>
    <source>
        <strain evidence="19">PL_HMW_Pooled</strain>
    </source>
</reference>
<feature type="domain" description="Glutathione synthase substrate-binding" evidence="18">
    <location>
        <begin position="213"/>
        <end position="314"/>
    </location>
</feature>
<dbReference type="SUPFAM" id="SSF52440">
    <property type="entry name" value="PreATP-grasp domain"/>
    <property type="match status" value="1"/>
</dbReference>
<reference evidence="19" key="1">
    <citation type="submission" date="2021-07" db="EMBL/GenBank/DDBJ databases">
        <authorList>
            <person name="Catto M.A."/>
            <person name="Jacobson A."/>
            <person name="Kennedy G."/>
            <person name="Labadie P."/>
            <person name="Hunt B.G."/>
            <person name="Srinivasan R."/>
        </authorList>
    </citation>
    <scope>NUCLEOTIDE SEQUENCE</scope>
    <source>
        <strain evidence="19">PL_HMW_Pooled</strain>
        <tissue evidence="19">Head</tissue>
    </source>
</reference>
<dbReference type="Gene3D" id="3.30.470.20">
    <property type="entry name" value="ATP-grasp fold, B domain"/>
    <property type="match status" value="1"/>
</dbReference>
<keyword evidence="6 15" id="KW-0436">Ligase</keyword>
<comment type="catalytic activity">
    <reaction evidence="12">
        <text>gamma-L-glutamyl-L-cysteine + glycine + ATP = glutathione + ADP + phosphate + H(+)</text>
        <dbReference type="Rhea" id="RHEA:13557"/>
        <dbReference type="ChEBI" id="CHEBI:15378"/>
        <dbReference type="ChEBI" id="CHEBI:30616"/>
        <dbReference type="ChEBI" id="CHEBI:43474"/>
        <dbReference type="ChEBI" id="CHEBI:57305"/>
        <dbReference type="ChEBI" id="CHEBI:57925"/>
        <dbReference type="ChEBI" id="CHEBI:58173"/>
        <dbReference type="ChEBI" id="CHEBI:456216"/>
        <dbReference type="EC" id="6.3.2.3"/>
    </reaction>
    <physiologicalReaction direction="left-to-right" evidence="12">
        <dbReference type="Rhea" id="RHEA:13558"/>
    </physiologicalReaction>
</comment>
<keyword evidence="8 15" id="KW-0479">Metal-binding</keyword>
<feature type="binding site" evidence="16">
    <location>
        <begin position="375"/>
        <end position="384"/>
    </location>
    <ligand>
        <name>ATP</name>
        <dbReference type="ChEBI" id="CHEBI:30616"/>
    </ligand>
</feature>
<evidence type="ECO:0000256" key="8">
    <source>
        <dbReference type="ARBA" id="ARBA00022723"/>
    </source>
</evidence>
<name>A0AAE1HEL8_9NEOP</name>
<dbReference type="Pfam" id="PF03199">
    <property type="entry name" value="GSH_synthase"/>
    <property type="match status" value="1"/>
</dbReference>
<evidence type="ECO:0000256" key="14">
    <source>
        <dbReference type="ARBA" id="ARBA00059746"/>
    </source>
</evidence>
<dbReference type="EMBL" id="JAHWGI010000971">
    <property type="protein sequence ID" value="KAK3919231.1"/>
    <property type="molecule type" value="Genomic_DNA"/>
</dbReference>
<dbReference type="GO" id="GO:0005829">
    <property type="term" value="C:cytosol"/>
    <property type="evidence" value="ECO:0007669"/>
    <property type="project" value="TreeGrafter"/>
</dbReference>
<comment type="similarity">
    <text evidence="2 15">Belongs to the eukaryotic GSH synthase family.</text>
</comment>
<dbReference type="InterPro" id="IPR004887">
    <property type="entry name" value="GSH_synth_subst-bd"/>
</dbReference>
<evidence type="ECO:0000256" key="7">
    <source>
        <dbReference type="ARBA" id="ARBA00022684"/>
    </source>
</evidence>
<dbReference type="Pfam" id="PF03917">
    <property type="entry name" value="GSH_synth_ATP"/>
    <property type="match status" value="1"/>
</dbReference>
<dbReference type="GO" id="GO:0043295">
    <property type="term" value="F:glutathione binding"/>
    <property type="evidence" value="ECO:0007669"/>
    <property type="project" value="UniProtKB-UniRule"/>
</dbReference>
<feature type="binding site" evidence="16">
    <location>
        <begin position="409"/>
        <end position="412"/>
    </location>
    <ligand>
        <name>ATP</name>
        <dbReference type="ChEBI" id="CHEBI:30616"/>
    </ligand>
</feature>
<dbReference type="Gene3D" id="3.40.50.1760">
    <property type="entry name" value="Glutathione synthase, substrate-binding domain superfamily, eukaryotic"/>
    <property type="match status" value="1"/>
</dbReference>
<evidence type="ECO:0000256" key="1">
    <source>
        <dbReference type="ARBA" id="ARBA00004965"/>
    </source>
</evidence>
<evidence type="ECO:0000256" key="6">
    <source>
        <dbReference type="ARBA" id="ARBA00022598"/>
    </source>
</evidence>
<feature type="binding site" evidence="16">
    <location>
        <position position="472"/>
    </location>
    <ligand>
        <name>ATP</name>
        <dbReference type="ChEBI" id="CHEBI:30616"/>
    </ligand>
</feature>
<keyword evidence="11 15" id="KW-0460">Magnesium</keyword>
<dbReference type="Gene3D" id="1.10.1080.10">
    <property type="entry name" value="Glutathione Synthetase, Chain A, domain 3"/>
    <property type="match status" value="1"/>
</dbReference>
<organism evidence="19 20">
    <name type="scientific">Frankliniella fusca</name>
    <dbReference type="NCBI Taxonomy" id="407009"/>
    <lineage>
        <taxon>Eukaryota</taxon>
        <taxon>Metazoa</taxon>
        <taxon>Ecdysozoa</taxon>
        <taxon>Arthropoda</taxon>
        <taxon>Hexapoda</taxon>
        <taxon>Insecta</taxon>
        <taxon>Pterygota</taxon>
        <taxon>Neoptera</taxon>
        <taxon>Paraneoptera</taxon>
        <taxon>Thysanoptera</taxon>
        <taxon>Terebrantia</taxon>
        <taxon>Thripoidea</taxon>
        <taxon>Thripidae</taxon>
        <taxon>Frankliniella</taxon>
    </lineage>
</organism>
<dbReference type="SUPFAM" id="SSF56059">
    <property type="entry name" value="Glutathione synthetase ATP-binding domain-like"/>
    <property type="match status" value="1"/>
</dbReference>
<dbReference type="Gene3D" id="3.30.1490.80">
    <property type="match status" value="1"/>
</dbReference>
<dbReference type="PANTHER" id="PTHR11130">
    <property type="entry name" value="GLUTATHIONE SYNTHETASE"/>
    <property type="match status" value="1"/>
</dbReference>
<evidence type="ECO:0000259" key="18">
    <source>
        <dbReference type="Pfam" id="PF03199"/>
    </source>
</evidence>
<accession>A0AAE1HEL8</accession>
<keyword evidence="9 15" id="KW-0547">Nucleotide-binding</keyword>
<dbReference type="GO" id="GO:0005524">
    <property type="term" value="F:ATP binding"/>
    <property type="evidence" value="ECO:0007669"/>
    <property type="project" value="UniProtKB-UniRule"/>
</dbReference>
<dbReference type="NCBIfam" id="TIGR01986">
    <property type="entry name" value="glut_syn_euk"/>
    <property type="match status" value="1"/>
</dbReference>
<comment type="function">
    <text evidence="14">Catalyzes the production of glutathione from gamma-glutamylcysteine and glycine in an ATP-dependent manner. Glutathione (gamma-glutamylcysteinylglycine, GSH) is the most abundant intracellular thiol in living aerobic cells and is required for numerous processes including the protection of cells against oxidative damage, amino acid transport, the detoxification of foreign compounds, the maintenance of protein sulfhydryl groups in a reduced state and acts as a cofactor for a number of enzymes. Participates in ophthalmate biosynthesis in hepatocytes.</text>
</comment>
<evidence type="ECO:0000256" key="16">
    <source>
        <dbReference type="PIRSR" id="PIRSR001558-1"/>
    </source>
</evidence>
<dbReference type="PANTHER" id="PTHR11130:SF0">
    <property type="entry name" value="GLUTATHIONE SYNTHETASE"/>
    <property type="match status" value="1"/>
</dbReference>
<evidence type="ECO:0000256" key="4">
    <source>
        <dbReference type="ARBA" id="ARBA00012214"/>
    </source>
</evidence>
<feature type="binding site" evidence="16">
    <location>
        <position position="229"/>
    </location>
    <ligand>
        <name>substrate</name>
    </ligand>
</feature>
<keyword evidence="7 15" id="KW-0317">Glutathione biosynthesis</keyword>
<dbReference type="GO" id="GO:0004363">
    <property type="term" value="F:glutathione synthase activity"/>
    <property type="evidence" value="ECO:0007669"/>
    <property type="project" value="UniProtKB-UniRule"/>
</dbReference>
<feature type="binding site" evidence="16">
    <location>
        <position position="317"/>
    </location>
    <ligand>
        <name>ATP</name>
        <dbReference type="ChEBI" id="CHEBI:30616"/>
    </ligand>
</feature>
<evidence type="ECO:0000256" key="15">
    <source>
        <dbReference type="PIRNR" id="PIRNR001558"/>
    </source>
</evidence>
<dbReference type="EC" id="6.3.2.3" evidence="4 15"/>
<dbReference type="PIRSF" id="PIRSF001558">
    <property type="entry name" value="GSHase"/>
    <property type="match status" value="1"/>
</dbReference>
<comment type="subunit">
    <text evidence="3">Homodimer.</text>
</comment>
<evidence type="ECO:0000256" key="3">
    <source>
        <dbReference type="ARBA" id="ARBA00011738"/>
    </source>
</evidence>
<dbReference type="GO" id="GO:0000287">
    <property type="term" value="F:magnesium ion binding"/>
    <property type="evidence" value="ECO:0007669"/>
    <property type="project" value="UniProtKB-UniRule"/>
</dbReference>
<evidence type="ECO:0000256" key="9">
    <source>
        <dbReference type="ARBA" id="ARBA00022741"/>
    </source>
</evidence>
<dbReference type="Proteomes" id="UP001219518">
    <property type="component" value="Unassembled WGS sequence"/>
</dbReference>
<protein>
    <recommendedName>
        <fullName evidence="5 15">Glutathione synthetase</fullName>
        <shortName evidence="15">GSH-S</shortName>
        <ecNumber evidence="4 15">6.3.2.3</ecNumber>
    </recommendedName>
</protein>
<gene>
    <name evidence="19" type="ORF">KUF71_008380</name>
</gene>
<evidence type="ECO:0000256" key="10">
    <source>
        <dbReference type="ARBA" id="ARBA00022840"/>
    </source>
</evidence>
<evidence type="ECO:0000256" key="11">
    <source>
        <dbReference type="ARBA" id="ARBA00022842"/>
    </source>
</evidence>
<evidence type="ECO:0000313" key="19">
    <source>
        <dbReference type="EMBL" id="KAK3919231.1"/>
    </source>
</evidence>